<evidence type="ECO:0000256" key="5">
    <source>
        <dbReference type="ARBA" id="ARBA00047899"/>
    </source>
</evidence>
<name>A0A2P5B4T3_PARAD</name>
<proteinExistence type="predicted"/>
<evidence type="ECO:0000256" key="2">
    <source>
        <dbReference type="ARBA" id="ARBA00022729"/>
    </source>
</evidence>
<feature type="domain" description="EGF-like" evidence="9">
    <location>
        <begin position="340"/>
        <end position="376"/>
    </location>
</feature>
<evidence type="ECO:0000256" key="6">
    <source>
        <dbReference type="ARBA" id="ARBA00048679"/>
    </source>
</evidence>
<keyword evidence="8" id="KW-0812">Transmembrane</keyword>
<dbReference type="CDD" id="cd01098">
    <property type="entry name" value="PAN_AP_plant"/>
    <property type="match status" value="1"/>
</dbReference>
<dbReference type="InterPro" id="IPR001480">
    <property type="entry name" value="Bulb-type_lectin_dom"/>
</dbReference>
<dbReference type="PANTHER" id="PTHR32444">
    <property type="entry name" value="BULB-TYPE LECTIN DOMAIN-CONTAINING PROTEIN"/>
    <property type="match status" value="1"/>
</dbReference>
<accession>A0A2P5B4T3</accession>
<comment type="caution">
    <text evidence="7">Lacks conserved residue(s) required for the propagation of feature annotation.</text>
</comment>
<dbReference type="Proteomes" id="UP000237105">
    <property type="component" value="Unassembled WGS sequence"/>
</dbReference>
<dbReference type="Pfam" id="PF08276">
    <property type="entry name" value="PAN_2"/>
    <property type="match status" value="1"/>
</dbReference>
<gene>
    <name evidence="12" type="ORF">PanWU01x14_271430</name>
</gene>
<comment type="catalytic activity">
    <reaction evidence="6">
        <text>L-seryl-[protein] + ATP = O-phospho-L-seryl-[protein] + ADP + H(+)</text>
        <dbReference type="Rhea" id="RHEA:17989"/>
        <dbReference type="Rhea" id="RHEA-COMP:9863"/>
        <dbReference type="Rhea" id="RHEA-COMP:11604"/>
        <dbReference type="ChEBI" id="CHEBI:15378"/>
        <dbReference type="ChEBI" id="CHEBI:29999"/>
        <dbReference type="ChEBI" id="CHEBI:30616"/>
        <dbReference type="ChEBI" id="CHEBI:83421"/>
        <dbReference type="ChEBI" id="CHEBI:456216"/>
        <dbReference type="EC" id="2.7.11.1"/>
    </reaction>
</comment>
<sequence>MPYGTAGQHAEQSTGLDALVSLTKMCHNLVEAAVLRFKLLTTVLLVCKGTIDLTQEAFSQIADPSAGKIRVEYTRSAIAAYTVTDTISPKQSLNDNETLVSANEIFELGFFSPSNSKNRYLGIWYKQAPHRVVWVANRDNPITDSYGVLTISNIGKLVILNQTGSAVWSSNISSMPKNPCLQLLNSGNLVLRDNASTSYYVWQSFDYPSDTLLPGMKLSWNIESGQERYITAWNAPDDPSIGNCTHKIDKKELPQLVLVMGLAKKLRTGVWDGVQFSGSPLSYQVLRPFIEFDGHEWSYRFERNSNEFLGTVITVTQSASVQILVLNYGSSEWTLLYSLPLGPCGSYGHCGANGICRISKNPMCECLEGFIPKSSEEWKDLNSTGGCIRRFPLECHRGDWFMRLVAVKLPDLLEIWLNRSLTLEECKVECLRNCSCKAYSNSDVRNGGSGCVMWFGDLIDMTDFKQADSNLDIYIRQAATEPKAMNKSKRKKGKVTILIIAIIFGMSILSLTFGCIIWKRKTKRREGLENKKEDIDLPIFDFATIAAATNNFSNASMLGEGGFGPVYKVETLLFWSNRKGSFSTGEEIAVKRLSKNSRQGNQEFKNEKFPADRPAMASVVFMLANDGAKLPWPKQPAFFIERSSLDVNSMSANEEQYTKNSMSIASFEGR</sequence>
<protein>
    <recommendedName>
        <fullName evidence="1">non-specific serine/threonine protein kinase</fullName>
        <ecNumber evidence="1">2.7.11.1</ecNumber>
    </recommendedName>
</protein>
<dbReference type="FunFam" id="2.90.10.10:FF:000004">
    <property type="entry name" value="G-type lectin S-receptor-like serine/threonine-protein kinase"/>
    <property type="match status" value="1"/>
</dbReference>
<keyword evidence="3" id="KW-1015">Disulfide bond</keyword>
<keyword evidence="7" id="KW-0245">EGF-like domain</keyword>
<dbReference type="OrthoDB" id="1910371at2759"/>
<dbReference type="Gene3D" id="2.90.10.10">
    <property type="entry name" value="Bulb-type lectin domain"/>
    <property type="match status" value="1"/>
</dbReference>
<feature type="transmembrane region" description="Helical" evidence="8">
    <location>
        <begin position="495"/>
        <end position="518"/>
    </location>
</feature>
<organism evidence="12 13">
    <name type="scientific">Parasponia andersonii</name>
    <name type="common">Sponia andersonii</name>
    <dbReference type="NCBI Taxonomy" id="3476"/>
    <lineage>
        <taxon>Eukaryota</taxon>
        <taxon>Viridiplantae</taxon>
        <taxon>Streptophyta</taxon>
        <taxon>Embryophyta</taxon>
        <taxon>Tracheophyta</taxon>
        <taxon>Spermatophyta</taxon>
        <taxon>Magnoliopsida</taxon>
        <taxon>eudicotyledons</taxon>
        <taxon>Gunneridae</taxon>
        <taxon>Pentapetalae</taxon>
        <taxon>rosids</taxon>
        <taxon>fabids</taxon>
        <taxon>Rosales</taxon>
        <taxon>Cannabaceae</taxon>
        <taxon>Parasponia</taxon>
    </lineage>
</organism>
<evidence type="ECO:0000313" key="12">
    <source>
        <dbReference type="EMBL" id="PON43776.1"/>
    </source>
</evidence>
<dbReference type="GO" id="GO:0004674">
    <property type="term" value="F:protein serine/threonine kinase activity"/>
    <property type="evidence" value="ECO:0007669"/>
    <property type="project" value="UniProtKB-EC"/>
</dbReference>
<dbReference type="PROSITE" id="PS50026">
    <property type="entry name" value="EGF_3"/>
    <property type="match status" value="1"/>
</dbReference>
<dbReference type="SUPFAM" id="SSF56112">
    <property type="entry name" value="Protein kinase-like (PK-like)"/>
    <property type="match status" value="1"/>
</dbReference>
<dbReference type="InterPro" id="IPR000858">
    <property type="entry name" value="S_locus_glycoprot_dom"/>
</dbReference>
<keyword evidence="8" id="KW-1133">Transmembrane helix</keyword>
<dbReference type="STRING" id="3476.A0A2P5B4T3"/>
<dbReference type="Pfam" id="PF01453">
    <property type="entry name" value="B_lectin"/>
    <property type="match status" value="1"/>
</dbReference>
<evidence type="ECO:0000259" key="10">
    <source>
        <dbReference type="PROSITE" id="PS50927"/>
    </source>
</evidence>
<comment type="caution">
    <text evidence="12">The sequence shown here is derived from an EMBL/GenBank/DDBJ whole genome shotgun (WGS) entry which is preliminary data.</text>
</comment>
<comment type="catalytic activity">
    <reaction evidence="5">
        <text>L-threonyl-[protein] + ATP = O-phospho-L-threonyl-[protein] + ADP + H(+)</text>
        <dbReference type="Rhea" id="RHEA:46608"/>
        <dbReference type="Rhea" id="RHEA-COMP:11060"/>
        <dbReference type="Rhea" id="RHEA-COMP:11605"/>
        <dbReference type="ChEBI" id="CHEBI:15378"/>
        <dbReference type="ChEBI" id="CHEBI:30013"/>
        <dbReference type="ChEBI" id="CHEBI:30616"/>
        <dbReference type="ChEBI" id="CHEBI:61977"/>
        <dbReference type="ChEBI" id="CHEBI:456216"/>
        <dbReference type="EC" id="2.7.11.1"/>
    </reaction>
</comment>
<dbReference type="EC" id="2.7.11.1" evidence="1"/>
<dbReference type="PANTHER" id="PTHR32444:SF118">
    <property type="entry name" value="OS09G0551150 PROTEIN"/>
    <property type="match status" value="1"/>
</dbReference>
<dbReference type="InterPro" id="IPR011009">
    <property type="entry name" value="Kinase-like_dom_sf"/>
</dbReference>
<dbReference type="SMART" id="SM00473">
    <property type="entry name" value="PAN_AP"/>
    <property type="match status" value="1"/>
</dbReference>
<evidence type="ECO:0000259" key="11">
    <source>
        <dbReference type="PROSITE" id="PS50948"/>
    </source>
</evidence>
<evidence type="ECO:0000313" key="13">
    <source>
        <dbReference type="Proteomes" id="UP000237105"/>
    </source>
</evidence>
<dbReference type="Pfam" id="PF00954">
    <property type="entry name" value="S_locus_glycop"/>
    <property type="match status" value="1"/>
</dbReference>
<dbReference type="EMBL" id="JXTB01000364">
    <property type="protein sequence ID" value="PON43776.1"/>
    <property type="molecule type" value="Genomic_DNA"/>
</dbReference>
<dbReference type="SUPFAM" id="SSF51110">
    <property type="entry name" value="alpha-D-mannose-specific plant lectins"/>
    <property type="match status" value="1"/>
</dbReference>
<dbReference type="GO" id="GO:0048544">
    <property type="term" value="P:recognition of pollen"/>
    <property type="evidence" value="ECO:0007669"/>
    <property type="project" value="InterPro"/>
</dbReference>
<dbReference type="InterPro" id="IPR036426">
    <property type="entry name" value="Bulb-type_lectin_dom_sf"/>
</dbReference>
<dbReference type="CDD" id="cd00028">
    <property type="entry name" value="B_lectin"/>
    <property type="match status" value="1"/>
</dbReference>
<feature type="domain" description="Bulb-type lectin" evidence="10">
    <location>
        <begin position="84"/>
        <end position="204"/>
    </location>
</feature>
<keyword evidence="2" id="KW-0732">Signal</keyword>
<dbReference type="AlphaFoldDB" id="A0A2P5B4T3"/>
<evidence type="ECO:0000256" key="4">
    <source>
        <dbReference type="ARBA" id="ARBA00023180"/>
    </source>
</evidence>
<dbReference type="PROSITE" id="PS50948">
    <property type="entry name" value="PAN"/>
    <property type="match status" value="1"/>
</dbReference>
<keyword evidence="13" id="KW-1185">Reference proteome</keyword>
<reference evidence="13" key="1">
    <citation type="submission" date="2016-06" db="EMBL/GenBank/DDBJ databases">
        <title>Parallel loss of symbiosis genes in relatives of nitrogen-fixing non-legume Parasponia.</title>
        <authorList>
            <person name="Van Velzen R."/>
            <person name="Holmer R."/>
            <person name="Bu F."/>
            <person name="Rutten L."/>
            <person name="Van Zeijl A."/>
            <person name="Liu W."/>
            <person name="Santuari L."/>
            <person name="Cao Q."/>
            <person name="Sharma T."/>
            <person name="Shen D."/>
            <person name="Roswanjaya Y."/>
            <person name="Wardhani T."/>
            <person name="Kalhor M.S."/>
            <person name="Jansen J."/>
            <person name="Van den Hoogen J."/>
            <person name="Gungor B."/>
            <person name="Hartog M."/>
            <person name="Hontelez J."/>
            <person name="Verver J."/>
            <person name="Yang W.-C."/>
            <person name="Schijlen E."/>
            <person name="Repin R."/>
            <person name="Schilthuizen M."/>
            <person name="Schranz E."/>
            <person name="Heidstra R."/>
            <person name="Miyata K."/>
            <person name="Fedorova E."/>
            <person name="Kohlen W."/>
            <person name="Bisseling T."/>
            <person name="Smit S."/>
            <person name="Geurts R."/>
        </authorList>
    </citation>
    <scope>NUCLEOTIDE SEQUENCE [LARGE SCALE GENOMIC DNA]</scope>
    <source>
        <strain evidence="13">cv. WU1-14</strain>
    </source>
</reference>
<evidence type="ECO:0000256" key="7">
    <source>
        <dbReference type="PROSITE-ProRule" id="PRU00076"/>
    </source>
</evidence>
<dbReference type="InterPro" id="IPR003609">
    <property type="entry name" value="Pan_app"/>
</dbReference>
<dbReference type="PROSITE" id="PS50927">
    <property type="entry name" value="BULB_LECTIN"/>
    <property type="match status" value="1"/>
</dbReference>
<dbReference type="InterPro" id="IPR000742">
    <property type="entry name" value="EGF"/>
</dbReference>
<evidence type="ECO:0000256" key="8">
    <source>
        <dbReference type="SAM" id="Phobius"/>
    </source>
</evidence>
<keyword evidence="4" id="KW-0325">Glycoprotein</keyword>
<evidence type="ECO:0000256" key="3">
    <source>
        <dbReference type="ARBA" id="ARBA00023157"/>
    </source>
</evidence>
<dbReference type="SMART" id="SM00108">
    <property type="entry name" value="B_lectin"/>
    <property type="match status" value="1"/>
</dbReference>
<dbReference type="Gene3D" id="3.30.200.20">
    <property type="entry name" value="Phosphorylase Kinase, domain 1"/>
    <property type="match status" value="1"/>
</dbReference>
<evidence type="ECO:0000259" key="9">
    <source>
        <dbReference type="PROSITE" id="PS50026"/>
    </source>
</evidence>
<keyword evidence="8" id="KW-0472">Membrane</keyword>
<feature type="domain" description="Apple" evidence="11">
    <location>
        <begin position="395"/>
        <end position="478"/>
    </location>
</feature>
<evidence type="ECO:0000256" key="1">
    <source>
        <dbReference type="ARBA" id="ARBA00012513"/>
    </source>
</evidence>